<evidence type="ECO:0000313" key="3">
    <source>
        <dbReference type="Proteomes" id="UP000278327"/>
    </source>
</evidence>
<proteinExistence type="predicted"/>
<accession>A0A3N0AR12</accession>
<organism evidence="2 3">
    <name type="scientific">Adlercreutzia equolifaciens subsp. celatus DSM 18785</name>
    <dbReference type="NCBI Taxonomy" id="1121021"/>
    <lineage>
        <taxon>Bacteria</taxon>
        <taxon>Bacillati</taxon>
        <taxon>Actinomycetota</taxon>
        <taxon>Coriobacteriia</taxon>
        <taxon>Eggerthellales</taxon>
        <taxon>Eggerthellaceae</taxon>
        <taxon>Adlercreutzia</taxon>
    </lineage>
</organism>
<comment type="caution">
    <text evidence="2">The sequence shown here is derived from an EMBL/GenBank/DDBJ whole genome shotgun (WGS) entry which is preliminary data.</text>
</comment>
<keyword evidence="1" id="KW-0472">Membrane</keyword>
<feature type="transmembrane region" description="Helical" evidence="1">
    <location>
        <begin position="6"/>
        <end position="24"/>
    </location>
</feature>
<protein>
    <submittedName>
        <fullName evidence="2">Uncharacterized protein</fullName>
    </submittedName>
</protein>
<keyword evidence="1" id="KW-0812">Transmembrane</keyword>
<dbReference type="RefSeq" id="WP_117284111.1">
    <property type="nucleotide sequence ID" value="NZ_JAMTCE010000020.1"/>
</dbReference>
<keyword evidence="1" id="KW-1133">Transmembrane helix</keyword>
<dbReference type="EMBL" id="QICA01000020">
    <property type="protein sequence ID" value="RNL36706.1"/>
    <property type="molecule type" value="Genomic_DNA"/>
</dbReference>
<keyword evidence="3" id="KW-1185">Reference proteome</keyword>
<evidence type="ECO:0000256" key="1">
    <source>
        <dbReference type="SAM" id="Phobius"/>
    </source>
</evidence>
<sequence>MDFIWQALPAIISTVTLGVVGFVSKKVMDFLREFKAQHAALMESQRNQLKASIVATYERVVARGWITPMELESVNREFDSYKKLGGNHYIHSLVRRMNEEIPVKGEPIPTD</sequence>
<dbReference type="Proteomes" id="UP000278327">
    <property type="component" value="Unassembled WGS sequence"/>
</dbReference>
<evidence type="ECO:0000313" key="2">
    <source>
        <dbReference type="EMBL" id="RNL36706.1"/>
    </source>
</evidence>
<gene>
    <name evidence="2" type="ORF">DMP10_10410</name>
</gene>
<dbReference type="AlphaFoldDB" id="A0A3N0AR12"/>
<reference evidence="2 3" key="1">
    <citation type="journal article" date="2019" name="Microbiol. Resour. Announc.">
        <title>Draft Genome Sequences of Type Strains of Gordonibacter faecihominis, Paraeggerthella hongkongensis, Parvibacter caecicola,Slackia equolifaciens, Slackia faecicanis, and Slackia isoflavoniconvertens.</title>
        <authorList>
            <person name="Danylec N."/>
            <person name="Stoll D.A."/>
            <person name="Dotsch A."/>
            <person name="Huch M."/>
        </authorList>
    </citation>
    <scope>NUCLEOTIDE SEQUENCE [LARGE SCALE GENOMIC DNA]</scope>
    <source>
        <strain evidence="2 3">DSM 18785</strain>
    </source>
</reference>
<name>A0A3N0AR12_9ACTN</name>